<dbReference type="Pfam" id="PF02082">
    <property type="entry name" value="Rrf2"/>
    <property type="match status" value="1"/>
</dbReference>
<dbReference type="PROSITE" id="PS51197">
    <property type="entry name" value="HTH_RRF2_2"/>
    <property type="match status" value="1"/>
</dbReference>
<evidence type="ECO:0000313" key="1">
    <source>
        <dbReference type="EMBL" id="SVD18065.1"/>
    </source>
</evidence>
<accession>A0A382T8H1</accession>
<protein>
    <recommendedName>
        <fullName evidence="2">Rrf2 family transcriptional regulator</fullName>
    </recommendedName>
</protein>
<dbReference type="InterPro" id="IPR036388">
    <property type="entry name" value="WH-like_DNA-bd_sf"/>
</dbReference>
<dbReference type="InterPro" id="IPR030489">
    <property type="entry name" value="TR_Rrf2-type_CS"/>
</dbReference>
<dbReference type="EMBL" id="UINC01134487">
    <property type="protein sequence ID" value="SVD18065.1"/>
    <property type="molecule type" value="Genomic_DNA"/>
</dbReference>
<dbReference type="InterPro" id="IPR036390">
    <property type="entry name" value="WH_DNA-bd_sf"/>
</dbReference>
<organism evidence="1">
    <name type="scientific">marine metagenome</name>
    <dbReference type="NCBI Taxonomy" id="408172"/>
    <lineage>
        <taxon>unclassified sequences</taxon>
        <taxon>metagenomes</taxon>
        <taxon>ecological metagenomes</taxon>
    </lineage>
</organism>
<dbReference type="SUPFAM" id="SSF46785">
    <property type="entry name" value="Winged helix' DNA-binding domain"/>
    <property type="match status" value="1"/>
</dbReference>
<dbReference type="PANTHER" id="PTHR33221">
    <property type="entry name" value="WINGED HELIX-TURN-HELIX TRANSCRIPTIONAL REGULATOR, RRF2 FAMILY"/>
    <property type="match status" value="1"/>
</dbReference>
<dbReference type="PROSITE" id="PS01332">
    <property type="entry name" value="HTH_RRF2_1"/>
    <property type="match status" value="1"/>
</dbReference>
<dbReference type="GO" id="GO:0003700">
    <property type="term" value="F:DNA-binding transcription factor activity"/>
    <property type="evidence" value="ECO:0007669"/>
    <property type="project" value="TreeGrafter"/>
</dbReference>
<name>A0A382T8H1_9ZZZZ</name>
<gene>
    <name evidence="1" type="ORF">METZ01_LOCUS370919</name>
</gene>
<dbReference type="AlphaFoldDB" id="A0A382T8H1"/>
<dbReference type="Gene3D" id="1.10.10.10">
    <property type="entry name" value="Winged helix-like DNA-binding domain superfamily/Winged helix DNA-binding domain"/>
    <property type="match status" value="1"/>
</dbReference>
<dbReference type="PANTHER" id="PTHR33221:SF15">
    <property type="entry name" value="HTH-TYPE TRANSCRIPTIONAL REGULATOR YWGB-RELATED"/>
    <property type="match status" value="1"/>
</dbReference>
<dbReference type="InterPro" id="IPR000944">
    <property type="entry name" value="Tscrpt_reg_Rrf2"/>
</dbReference>
<reference evidence="1" key="1">
    <citation type="submission" date="2018-05" db="EMBL/GenBank/DDBJ databases">
        <authorList>
            <person name="Lanie J.A."/>
            <person name="Ng W.-L."/>
            <person name="Kazmierczak K.M."/>
            <person name="Andrzejewski T.M."/>
            <person name="Davidsen T.M."/>
            <person name="Wayne K.J."/>
            <person name="Tettelin H."/>
            <person name="Glass J.I."/>
            <person name="Rusch D."/>
            <person name="Podicherti R."/>
            <person name="Tsui H.-C.T."/>
            <person name="Winkler M.E."/>
        </authorList>
    </citation>
    <scope>NUCLEOTIDE SEQUENCE</scope>
</reference>
<dbReference type="NCBIfam" id="TIGR00738">
    <property type="entry name" value="rrf2_super"/>
    <property type="match status" value="1"/>
</dbReference>
<evidence type="ECO:0008006" key="2">
    <source>
        <dbReference type="Google" id="ProtNLM"/>
    </source>
</evidence>
<dbReference type="GO" id="GO:0005829">
    <property type="term" value="C:cytosol"/>
    <property type="evidence" value="ECO:0007669"/>
    <property type="project" value="TreeGrafter"/>
</dbReference>
<proteinExistence type="predicted"/>
<sequence length="157" mass="17790">MFSDSIVSKISFMLYSKSAEYGIQAMIYLSENQTDNPTMISKIAESYNIPYQFLAKIVQTLVKHRLIIAKRGRNGGIFLGRDPKEIYLNEIVYAIDGPPGDVEQCAIGLDLCSDDTPCPLHHSWKPIRQSIQKMLSSENLEELAHRVIKKRKIMNTG</sequence>